<reference evidence="3" key="1">
    <citation type="journal article" date="2016" name="Proc. Natl. Acad. Sci. U.S.A.">
        <title>Comparative genomics of biotechnologically important yeasts.</title>
        <authorList>
            <person name="Riley R."/>
            <person name="Haridas S."/>
            <person name="Wolfe K.H."/>
            <person name="Lopes M.R."/>
            <person name="Hittinger C.T."/>
            <person name="Goeker M."/>
            <person name="Salamov A.A."/>
            <person name="Wisecaver J.H."/>
            <person name="Long T.M."/>
            <person name="Calvey C.H."/>
            <person name="Aerts A.L."/>
            <person name="Barry K.W."/>
            <person name="Choi C."/>
            <person name="Clum A."/>
            <person name="Coughlan A.Y."/>
            <person name="Deshpande S."/>
            <person name="Douglass A.P."/>
            <person name="Hanson S.J."/>
            <person name="Klenk H.-P."/>
            <person name="LaButti K.M."/>
            <person name="Lapidus A."/>
            <person name="Lindquist E.A."/>
            <person name="Lipzen A.M."/>
            <person name="Meier-Kolthoff J.P."/>
            <person name="Ohm R.A."/>
            <person name="Otillar R.P."/>
            <person name="Pangilinan J.L."/>
            <person name="Peng Y."/>
            <person name="Rokas A."/>
            <person name="Rosa C.A."/>
            <person name="Scheuner C."/>
            <person name="Sibirny A.A."/>
            <person name="Slot J.C."/>
            <person name="Stielow J.B."/>
            <person name="Sun H."/>
            <person name="Kurtzman C.P."/>
            <person name="Blackwell M."/>
            <person name="Grigoriev I.V."/>
            <person name="Jeffries T.W."/>
        </authorList>
    </citation>
    <scope>NUCLEOTIDE SEQUENCE [LARGE SCALE GENOMIC DNA]</scope>
    <source>
        <strain evidence="3">NRRL Y-1626</strain>
    </source>
</reference>
<gene>
    <name evidence="2" type="ORF">HANVADRAFT_616</name>
</gene>
<dbReference type="EMBL" id="LXPE01000003">
    <property type="protein sequence ID" value="OBA28474.1"/>
    <property type="molecule type" value="Genomic_DNA"/>
</dbReference>
<dbReference type="AlphaFoldDB" id="A0A1B7TIA7"/>
<evidence type="ECO:0000313" key="3">
    <source>
        <dbReference type="Proteomes" id="UP000092321"/>
    </source>
</evidence>
<feature type="region of interest" description="Disordered" evidence="1">
    <location>
        <begin position="52"/>
        <end position="72"/>
    </location>
</feature>
<dbReference type="OrthoDB" id="277175at2759"/>
<sequence length="341" mass="39814">MEEAREQQIQELEILQTIYPDEFSIVPNTIDYGLHKNDSYYEQLDGPLLTEDEDSDYEEENDSDQEEGDDDEVDEYGIEEIDWSQYSLENHPNPIIFEIKNLKIDFVPPSDSQYTIESIENNIVHRVDIKVKLPLNYLADMETVPFINLSPHIEYDDDYIASKYESDSDNEDGAIFDDDGDLVDKAGLDLAFDCHIKNSNFYNMLLGDMETKDLSDEDNYGTVYWVTEMVENYQLGGTPMLFNIISYIKESFESGLTLQLKNFEIMHQKRLAEKLEIQNAKFKGTEVTKESFNEWRAKFRKELRLDERDADRKKLLHAGRFTGKEIFESNYKTHVIIISCI</sequence>
<keyword evidence="3" id="KW-1185">Reference proteome</keyword>
<dbReference type="PANTHER" id="PTHR12292">
    <property type="entry name" value="RWD DOMAIN-CONTAINING PROTEIN"/>
    <property type="match status" value="1"/>
</dbReference>
<organism evidence="2 3">
    <name type="scientific">Hanseniaspora valbyensis NRRL Y-1626</name>
    <dbReference type="NCBI Taxonomy" id="766949"/>
    <lineage>
        <taxon>Eukaryota</taxon>
        <taxon>Fungi</taxon>
        <taxon>Dikarya</taxon>
        <taxon>Ascomycota</taxon>
        <taxon>Saccharomycotina</taxon>
        <taxon>Saccharomycetes</taxon>
        <taxon>Saccharomycodales</taxon>
        <taxon>Saccharomycodaceae</taxon>
        <taxon>Hanseniaspora</taxon>
    </lineage>
</organism>
<comment type="caution">
    <text evidence="2">The sequence shown here is derived from an EMBL/GenBank/DDBJ whole genome shotgun (WGS) entry which is preliminary data.</text>
</comment>
<dbReference type="Proteomes" id="UP000092321">
    <property type="component" value="Unassembled WGS sequence"/>
</dbReference>
<dbReference type="SUPFAM" id="SSF54495">
    <property type="entry name" value="UBC-like"/>
    <property type="match status" value="1"/>
</dbReference>
<proteinExistence type="predicted"/>
<dbReference type="InterPro" id="IPR040213">
    <property type="entry name" value="GIR2-like"/>
</dbReference>
<name>A0A1B7TIA7_9ASCO</name>
<evidence type="ECO:0000256" key="1">
    <source>
        <dbReference type="SAM" id="MobiDB-lite"/>
    </source>
</evidence>
<accession>A0A1B7TIA7</accession>
<dbReference type="InterPro" id="IPR016135">
    <property type="entry name" value="UBQ-conjugating_enzyme/RWD"/>
</dbReference>
<evidence type="ECO:0000313" key="2">
    <source>
        <dbReference type="EMBL" id="OBA28474.1"/>
    </source>
</evidence>
<protein>
    <submittedName>
        <fullName evidence="2">Uncharacterized protein</fullName>
    </submittedName>
</protein>